<accession>A0ABV4XB69</accession>
<evidence type="ECO:0000313" key="3">
    <source>
        <dbReference type="EMBL" id="MFB2880043.1"/>
    </source>
</evidence>
<organism evidence="3 4">
    <name type="scientific">Floridaenema aerugineum BLCC-F46</name>
    <dbReference type="NCBI Taxonomy" id="3153654"/>
    <lineage>
        <taxon>Bacteria</taxon>
        <taxon>Bacillati</taxon>
        <taxon>Cyanobacteriota</taxon>
        <taxon>Cyanophyceae</taxon>
        <taxon>Oscillatoriophycideae</taxon>
        <taxon>Aerosakkonematales</taxon>
        <taxon>Aerosakkonemataceae</taxon>
        <taxon>Floridanema</taxon>
        <taxon>Floridanema aerugineum</taxon>
    </lineage>
</organism>
<feature type="region of interest" description="Disordered" evidence="1">
    <location>
        <begin position="67"/>
        <end position="107"/>
    </location>
</feature>
<dbReference type="EMBL" id="JBHFNQ010000193">
    <property type="protein sequence ID" value="MFB2880043.1"/>
    <property type="molecule type" value="Genomic_DNA"/>
</dbReference>
<dbReference type="PANTHER" id="PTHR33840">
    <property type="match status" value="1"/>
</dbReference>
<dbReference type="Proteomes" id="UP001576774">
    <property type="component" value="Unassembled WGS sequence"/>
</dbReference>
<gene>
    <name evidence="3" type="ORF">ACE1CC_24595</name>
</gene>
<sequence>MDNEQLVLTLDGIDDDLEFSQDFPLIQTAITNDPGLSAYLPLNGNVNDKSSYNDNAIIYGATRSEEAMPIRKKKTENQQENQPVTEDENLTEVTQEDATESSSIEGTEQPMTAIETSSTGDEQTITIETSSTDEGIEQQITTIETSSPEGIEQIITAITSSSTTEGIEQIITAIQLSSLAGGIDMAGGIEQIISAIASSSTTEGIEQIISAMASSSTIGGIEQITTTIETSATGEVEQIITAIESSSPEGIEQIITAIESSATGETEQIIIATGETEPIIIAPESAATGETEQPTIAVNENEETPQSPVVVGKKKRLVVCCDGTWHELTSAYPTNVLKLARLVKYTADDQTPQLVFYSSGSSREDVNIPELIDRLGDSAFRWGIDRLIQDAYRFLCMNYDPDSQDEIYLFGFSRGAYIVRCLAGMIYKCGLLRRSKIQEIRKAYELYRDSEITHDSLEAQKFRQENSKKVAQGATNLENNIPIKMLGCWETVGTLGIPDVLPLPAIEKIWNINYQFYDATLSPIVENGFHAVAIDEKRQVFPSTPLNKNEKNPNQVVEEVWFVGEHSCVGGGNKDYRGLSDYALQWMLQKAQNLGLEFYSTANDSEDFQIKPDPTTYFDNTVEGVYMLRGEGWRSIHSSRISVHSSVVKRLKACPDYRPENLKSVIPVLLASE</sequence>
<keyword evidence="4" id="KW-1185">Reference proteome</keyword>
<dbReference type="Pfam" id="PF09994">
    <property type="entry name" value="T6SS_Tle1-like_cat"/>
    <property type="match status" value="1"/>
</dbReference>
<comment type="caution">
    <text evidence="3">The sequence shown here is derived from an EMBL/GenBank/DDBJ whole genome shotgun (WGS) entry which is preliminary data.</text>
</comment>
<proteinExistence type="predicted"/>
<evidence type="ECO:0000259" key="2">
    <source>
        <dbReference type="Pfam" id="PF09994"/>
    </source>
</evidence>
<dbReference type="RefSeq" id="WP_413273072.1">
    <property type="nucleotide sequence ID" value="NZ_JBHFNQ010000193.1"/>
</dbReference>
<evidence type="ECO:0000256" key="1">
    <source>
        <dbReference type="SAM" id="MobiDB-lite"/>
    </source>
</evidence>
<dbReference type="PANTHER" id="PTHR33840:SF1">
    <property type="entry name" value="TLE1 PHOSPHOLIPASE DOMAIN-CONTAINING PROTEIN"/>
    <property type="match status" value="1"/>
</dbReference>
<feature type="domain" description="T6SS Phospholipase effector Tle1-like catalytic" evidence="2">
    <location>
        <begin position="315"/>
        <end position="589"/>
    </location>
</feature>
<reference evidence="3 4" key="1">
    <citation type="submission" date="2024-09" db="EMBL/GenBank/DDBJ databases">
        <title>Floridaenema gen nov. (Aerosakkonemataceae, Aerosakkonematales ord. nov., Cyanobacteria) from benthic tropical and subtropical fresh waters, with the description of four new species.</title>
        <authorList>
            <person name="Moretto J.A."/>
            <person name="Berthold D.E."/>
            <person name="Lefler F.W."/>
            <person name="Huang I.-S."/>
            <person name="Laughinghouse H. IV."/>
        </authorList>
    </citation>
    <scope>NUCLEOTIDE SEQUENCE [LARGE SCALE GENOMIC DNA]</scope>
    <source>
        <strain evidence="3 4">BLCC-F46</strain>
    </source>
</reference>
<dbReference type="InterPro" id="IPR018712">
    <property type="entry name" value="Tle1-like_cat"/>
</dbReference>
<evidence type="ECO:0000313" key="4">
    <source>
        <dbReference type="Proteomes" id="UP001576774"/>
    </source>
</evidence>
<feature type="compositionally biased region" description="Acidic residues" evidence="1">
    <location>
        <begin position="85"/>
        <end position="99"/>
    </location>
</feature>
<protein>
    <submittedName>
        <fullName evidence="3">Phospholipase effector Tle1 domain-containing protein</fullName>
    </submittedName>
</protein>
<name>A0ABV4XB69_9CYAN</name>